<evidence type="ECO:0000259" key="1">
    <source>
        <dbReference type="PROSITE" id="PS51186"/>
    </source>
</evidence>
<dbReference type="SUPFAM" id="SSF55729">
    <property type="entry name" value="Acyl-CoA N-acyltransferases (Nat)"/>
    <property type="match status" value="1"/>
</dbReference>
<evidence type="ECO:0000313" key="3">
    <source>
        <dbReference type="EMBL" id="PJE95866.1"/>
    </source>
</evidence>
<dbReference type="Pfam" id="PF14542">
    <property type="entry name" value="Acetyltransf_CG"/>
    <property type="match status" value="1"/>
</dbReference>
<dbReference type="RefSeq" id="WP_100203591.1">
    <property type="nucleotide sequence ID" value="NZ_PGGW01000061.1"/>
</dbReference>
<keyword evidence="3" id="KW-0808">Transferase</keyword>
<dbReference type="EMBL" id="PGGW01000061">
    <property type="protein sequence ID" value="PJE95866.1"/>
    <property type="molecule type" value="Genomic_DNA"/>
</dbReference>
<comment type="caution">
    <text evidence="3">The sequence shown here is derived from an EMBL/GenBank/DDBJ whole genome shotgun (WGS) entry which is preliminary data.</text>
</comment>
<dbReference type="PROSITE" id="PS51186">
    <property type="entry name" value="GNAT"/>
    <property type="match status" value="1"/>
</dbReference>
<proteinExistence type="predicted"/>
<dbReference type="PROSITE" id="PS51729">
    <property type="entry name" value="GNAT_YJDJ"/>
    <property type="match status" value="1"/>
</dbReference>
<evidence type="ECO:0000259" key="2">
    <source>
        <dbReference type="PROSITE" id="PS51729"/>
    </source>
</evidence>
<protein>
    <submittedName>
        <fullName evidence="3">GNAT family N-acetyltransferase</fullName>
    </submittedName>
</protein>
<sequence>MTATNTPVTIVDAPSRGRFEARIGTTLTGFADYVRDGGVVHCPRVVVSRPFLGRGIGDRLARALLDDVRSRGLRARPECPFVEQWIELHPEYRELVAAGPEDSAAG</sequence>
<accession>A0A2M8LV87</accession>
<dbReference type="PANTHER" id="PTHR31435">
    <property type="entry name" value="PROTEIN NATD1"/>
    <property type="match status" value="1"/>
</dbReference>
<dbReference type="InterPro" id="IPR045057">
    <property type="entry name" value="Gcn5-rel_NAT"/>
</dbReference>
<dbReference type="InterPro" id="IPR016181">
    <property type="entry name" value="Acyl_CoA_acyltransferase"/>
</dbReference>
<dbReference type="InterPro" id="IPR000182">
    <property type="entry name" value="GNAT_dom"/>
</dbReference>
<organism evidence="3 4">
    <name type="scientific">Streptomyces carminius</name>
    <dbReference type="NCBI Taxonomy" id="2665496"/>
    <lineage>
        <taxon>Bacteria</taxon>
        <taxon>Bacillati</taxon>
        <taxon>Actinomycetota</taxon>
        <taxon>Actinomycetes</taxon>
        <taxon>Kitasatosporales</taxon>
        <taxon>Streptomycetaceae</taxon>
        <taxon>Streptomyces</taxon>
    </lineage>
</organism>
<dbReference type="AlphaFoldDB" id="A0A2M8LV87"/>
<reference evidence="3 4" key="1">
    <citation type="submission" date="2017-11" db="EMBL/GenBank/DDBJ databases">
        <title>Streptomyces carmine sp. nov., a novel actinomycete isolated from Sophora alopecuroides in Xinjiang, China.</title>
        <authorList>
            <person name="Wang Y."/>
            <person name="Luo X."/>
            <person name="Wan C."/>
            <person name="Zhang L."/>
        </authorList>
    </citation>
    <scope>NUCLEOTIDE SEQUENCE [LARGE SCALE GENOMIC DNA]</scope>
    <source>
        <strain evidence="3 4">TRM SA0054</strain>
    </source>
</reference>
<gene>
    <name evidence="3" type="ORF">CUT44_20940</name>
</gene>
<dbReference type="Gene3D" id="3.40.630.30">
    <property type="match status" value="1"/>
</dbReference>
<dbReference type="PANTHER" id="PTHR31435:SF10">
    <property type="entry name" value="BSR4717 PROTEIN"/>
    <property type="match status" value="1"/>
</dbReference>
<dbReference type="InterPro" id="IPR031165">
    <property type="entry name" value="GNAT_YJDJ"/>
</dbReference>
<feature type="domain" description="N-acetyltransferase" evidence="1">
    <location>
        <begin position="1"/>
        <end position="106"/>
    </location>
</feature>
<evidence type="ECO:0000313" key="4">
    <source>
        <dbReference type="Proteomes" id="UP000230407"/>
    </source>
</evidence>
<feature type="domain" description="N-acetyltransferase" evidence="2">
    <location>
        <begin position="11"/>
        <end position="97"/>
    </location>
</feature>
<name>A0A2M8LV87_9ACTN</name>
<dbReference type="GO" id="GO:0016747">
    <property type="term" value="F:acyltransferase activity, transferring groups other than amino-acyl groups"/>
    <property type="evidence" value="ECO:0007669"/>
    <property type="project" value="InterPro"/>
</dbReference>
<dbReference type="Proteomes" id="UP000230407">
    <property type="component" value="Unassembled WGS sequence"/>
</dbReference>
<keyword evidence="4" id="KW-1185">Reference proteome</keyword>